<keyword evidence="2" id="KW-0472">Membrane</keyword>
<evidence type="ECO:0000256" key="2">
    <source>
        <dbReference type="SAM" id="Phobius"/>
    </source>
</evidence>
<keyword evidence="2" id="KW-0812">Transmembrane</keyword>
<evidence type="ECO:0000313" key="3">
    <source>
        <dbReference type="EMBL" id="VYT48499.1"/>
    </source>
</evidence>
<evidence type="ECO:0000256" key="1">
    <source>
        <dbReference type="SAM" id="MobiDB-lite"/>
    </source>
</evidence>
<feature type="transmembrane region" description="Helical" evidence="2">
    <location>
        <begin position="29"/>
        <end position="49"/>
    </location>
</feature>
<feature type="compositionally biased region" description="Acidic residues" evidence="1">
    <location>
        <begin position="569"/>
        <end position="578"/>
    </location>
</feature>
<feature type="transmembrane region" description="Helical" evidence="2">
    <location>
        <begin position="618"/>
        <end position="639"/>
    </location>
</feature>
<proteinExistence type="predicted"/>
<feature type="compositionally biased region" description="Gly residues" evidence="1">
    <location>
        <begin position="437"/>
        <end position="511"/>
    </location>
</feature>
<protein>
    <submittedName>
        <fullName evidence="3">Uncharacterized protein</fullName>
    </submittedName>
</protein>
<name>A0A6N2X2Q8_9FIRM</name>
<feature type="compositionally biased region" description="Basic and acidic residues" evidence="1">
    <location>
        <begin position="521"/>
        <end position="530"/>
    </location>
</feature>
<dbReference type="EMBL" id="CACRTF010000017">
    <property type="protein sequence ID" value="VYT48499.1"/>
    <property type="molecule type" value="Genomic_DNA"/>
</dbReference>
<feature type="region of interest" description="Disordered" evidence="1">
    <location>
        <begin position="187"/>
        <end position="220"/>
    </location>
</feature>
<accession>A0A6N2X2Q8</accession>
<feature type="compositionally biased region" description="Basic and acidic residues" evidence="1">
    <location>
        <begin position="540"/>
        <end position="561"/>
    </location>
</feature>
<reference evidence="3" key="1">
    <citation type="submission" date="2019-11" db="EMBL/GenBank/DDBJ databases">
        <authorList>
            <person name="Feng L."/>
        </authorList>
    </citation>
    <scope>NUCLEOTIDE SEQUENCE</scope>
    <source>
        <strain evidence="3">CbolteaeLFYP116</strain>
    </source>
</reference>
<keyword evidence="2" id="KW-1133">Transmembrane helix</keyword>
<dbReference type="AlphaFoldDB" id="A0A6N2X2Q8"/>
<feature type="compositionally biased region" description="Gly residues" evidence="1">
    <location>
        <begin position="591"/>
        <end position="603"/>
    </location>
</feature>
<sequence length="659" mass="69625">METDRANWWDLYCKGEAGVKTKDMKRKTWIAVLVLLCFIAVSDVNTGILSGKPSFCLAGPIAIARIAGKEDFLNWYQSDSANGGFAVLTADLVIDGKVELGMEQGNAGRRRELNTRDFTIRIANKGQLTVDNPDLYFMGNKEIMTVESGGRLSLSQGGTYESLYSDHILVKAGGKYEISSRFHLAGGIRDENREPETSDPPGESWGEDVPAARPLLPNPDSTVPTVACAEGEPPKKEEYPAFDLVLYQADNGKYEWAEIPVQWDLSSVDFNRAGVYRVWGNYSKEALADRNLCNPSDLRASLDVAVQSRTSMKIEAADILSADADGYAVMRIRIAGIPDNAVGLYLSYSFDQVSYEMAAWTGKDGEYTNYLEQNAASGQAYEYIVFKYNIGKRPIWFKIQLKVRDGDAVRTMTSDPVKCQVSLVPEATKPSSDSDGSSGGNRGGGGQGTSGRGGVVSGNASGGPGAGGVNGGGVNGAGGVDSAGGGEMAGDQAGMGEGSPGGAGVWGGGFGIPATGQPDSIRPDTDRPDTARVTQGDASASDHPEDGLFGERNRLGRDAYGRRGMPGDENGDNTEEAGDALQANAGKVETGPGGDGQEGGEGDGSSASGGRHGRVKRFVYVFAGSAGILLSANLGVGLLKGRRGESGVKRLVRKWRRKG</sequence>
<gene>
    <name evidence="3" type="ORF">CBLFYP116_04340</name>
</gene>
<organism evidence="3">
    <name type="scientific">Enterocloster bolteae</name>
    <dbReference type="NCBI Taxonomy" id="208479"/>
    <lineage>
        <taxon>Bacteria</taxon>
        <taxon>Bacillati</taxon>
        <taxon>Bacillota</taxon>
        <taxon>Clostridia</taxon>
        <taxon>Lachnospirales</taxon>
        <taxon>Lachnospiraceae</taxon>
        <taxon>Enterocloster</taxon>
    </lineage>
</organism>
<feature type="region of interest" description="Disordered" evidence="1">
    <location>
        <begin position="420"/>
        <end position="611"/>
    </location>
</feature>